<evidence type="ECO:0000313" key="3">
    <source>
        <dbReference type="Proteomes" id="UP001642540"/>
    </source>
</evidence>
<gene>
    <name evidence="2" type="ORF">ODALV1_LOCUS12102</name>
</gene>
<dbReference type="InterPro" id="IPR000210">
    <property type="entry name" value="BTB/POZ_dom"/>
</dbReference>
<reference evidence="2 3" key="1">
    <citation type="submission" date="2024-08" db="EMBL/GenBank/DDBJ databases">
        <authorList>
            <person name="Cucini C."/>
            <person name="Frati F."/>
        </authorList>
    </citation>
    <scope>NUCLEOTIDE SEQUENCE [LARGE SCALE GENOMIC DNA]</scope>
</reference>
<keyword evidence="3" id="KW-1185">Reference proteome</keyword>
<dbReference type="SUPFAM" id="SSF54695">
    <property type="entry name" value="POZ domain"/>
    <property type="match status" value="1"/>
</dbReference>
<dbReference type="Proteomes" id="UP001642540">
    <property type="component" value="Unassembled WGS sequence"/>
</dbReference>
<evidence type="ECO:0000259" key="1">
    <source>
        <dbReference type="PROSITE" id="PS50097"/>
    </source>
</evidence>
<feature type="domain" description="BTB" evidence="1">
    <location>
        <begin position="172"/>
        <end position="232"/>
    </location>
</feature>
<sequence length="247" mass="27206">MEVKLVSKHQLGISFRKPQVDSATTNNNTGNQQHGFLISTLEVAVMDTTALTGQLPIGGLVLESWFQDVVSKVLANRPNTSDTIVTCLEVKQVHSPEVKIRLSGEFITELVGVPFTLDNGKVAFQLILTEPVIKQDILQTETYNGTISIVICALGNSLSKLGDLYLKEEICCDLSLIAEDKTSHICHEVLLTLRSPVFKEAMRKLKSEKGKKKSLELELSAAGVKALIKFIYFTLYDDALKNSELAL</sequence>
<evidence type="ECO:0000313" key="2">
    <source>
        <dbReference type="EMBL" id="CAL8105549.1"/>
    </source>
</evidence>
<protein>
    <recommendedName>
        <fullName evidence="1">BTB domain-containing protein</fullName>
    </recommendedName>
</protein>
<dbReference type="Pfam" id="PF00651">
    <property type="entry name" value="BTB"/>
    <property type="match status" value="1"/>
</dbReference>
<name>A0ABP1QN80_9HEXA</name>
<dbReference type="PROSITE" id="PS50097">
    <property type="entry name" value="BTB"/>
    <property type="match status" value="1"/>
</dbReference>
<dbReference type="EMBL" id="CAXLJM020000036">
    <property type="protein sequence ID" value="CAL8105549.1"/>
    <property type="molecule type" value="Genomic_DNA"/>
</dbReference>
<dbReference type="InterPro" id="IPR011333">
    <property type="entry name" value="SKP1/BTB/POZ_sf"/>
</dbReference>
<dbReference type="Gene3D" id="3.30.710.10">
    <property type="entry name" value="Potassium Channel Kv1.1, Chain A"/>
    <property type="match status" value="1"/>
</dbReference>
<organism evidence="2 3">
    <name type="scientific">Orchesella dallaii</name>
    <dbReference type="NCBI Taxonomy" id="48710"/>
    <lineage>
        <taxon>Eukaryota</taxon>
        <taxon>Metazoa</taxon>
        <taxon>Ecdysozoa</taxon>
        <taxon>Arthropoda</taxon>
        <taxon>Hexapoda</taxon>
        <taxon>Collembola</taxon>
        <taxon>Entomobryomorpha</taxon>
        <taxon>Entomobryoidea</taxon>
        <taxon>Orchesellidae</taxon>
        <taxon>Orchesellinae</taxon>
        <taxon>Orchesella</taxon>
    </lineage>
</organism>
<dbReference type="CDD" id="cd18186">
    <property type="entry name" value="BTB_POZ_ZBTB_KLHL-like"/>
    <property type="match status" value="1"/>
</dbReference>
<proteinExistence type="predicted"/>
<accession>A0ABP1QN80</accession>
<comment type="caution">
    <text evidence="2">The sequence shown here is derived from an EMBL/GenBank/DDBJ whole genome shotgun (WGS) entry which is preliminary data.</text>
</comment>